<name>G5S7A7_SALET</name>
<organism evidence="1 2">
    <name type="scientific">Salmonella enterica subsp. enterica serovar Wandsworth str. A4-580</name>
    <dbReference type="NCBI Taxonomy" id="913086"/>
    <lineage>
        <taxon>Bacteria</taxon>
        <taxon>Pseudomonadati</taxon>
        <taxon>Pseudomonadota</taxon>
        <taxon>Gammaproteobacteria</taxon>
        <taxon>Enterobacterales</taxon>
        <taxon>Enterobacteriaceae</taxon>
        <taxon>Salmonella</taxon>
    </lineage>
</organism>
<feature type="non-terminal residue" evidence="1">
    <location>
        <position position="1"/>
    </location>
</feature>
<reference evidence="1 2" key="1">
    <citation type="journal article" date="2011" name="BMC Genomics">
        <title>Genome sequencing reveals diversification of virulence factor content and possible host adaptation in distinct subpopulations of Salmonella enterica.</title>
        <authorList>
            <person name="den Bakker H.C."/>
            <person name="Moreno Switt A.I."/>
            <person name="Govoni G."/>
            <person name="Cummings C.A."/>
            <person name="Ranieri M.L."/>
            <person name="Degoricija L."/>
            <person name="Hoelzer K."/>
            <person name="Rodriguez-Rivera L.D."/>
            <person name="Brown S."/>
            <person name="Bolchacova E."/>
            <person name="Furtado M.R."/>
            <person name="Wiedmann M."/>
        </authorList>
    </citation>
    <scope>NUCLEOTIDE SEQUENCE [LARGE SCALE GENOMIC DNA]</scope>
    <source>
        <strain evidence="1 2">A4-580</strain>
    </source>
</reference>
<gene>
    <name evidence="1" type="ORF">LTSEWAN_0690</name>
</gene>
<dbReference type="AlphaFoldDB" id="G5S7A7"/>
<dbReference type="EMBL" id="AFCX01000234">
    <property type="protein sequence ID" value="EHD06087.1"/>
    <property type="molecule type" value="Genomic_DNA"/>
</dbReference>
<sequence>YPPAYCILSVITGRSVLFKGFAGWRRKNALSGLSPNNMSISQAR</sequence>
<dbReference type="Proteomes" id="UP000003536">
    <property type="component" value="Unassembled WGS sequence"/>
</dbReference>
<evidence type="ECO:0000313" key="2">
    <source>
        <dbReference type="Proteomes" id="UP000003536"/>
    </source>
</evidence>
<proteinExistence type="predicted"/>
<accession>G5S7A7</accession>
<protein>
    <submittedName>
        <fullName evidence="1">Uncharacterized protein</fullName>
    </submittedName>
</protein>
<evidence type="ECO:0000313" key="1">
    <source>
        <dbReference type="EMBL" id="EHD06087.1"/>
    </source>
</evidence>
<comment type="caution">
    <text evidence="1">The sequence shown here is derived from an EMBL/GenBank/DDBJ whole genome shotgun (WGS) entry which is preliminary data.</text>
</comment>